<reference evidence="3" key="1">
    <citation type="submission" date="2021-01" db="EMBL/GenBank/DDBJ databases">
        <title>Adiantum capillus-veneris genome.</title>
        <authorList>
            <person name="Fang Y."/>
            <person name="Liao Q."/>
        </authorList>
    </citation>
    <scope>NUCLEOTIDE SEQUENCE</scope>
    <source>
        <strain evidence="3">H3</strain>
        <tissue evidence="3">Leaf</tissue>
    </source>
</reference>
<dbReference type="Gene3D" id="3.90.1300.10">
    <property type="entry name" value="Amidase signature (AS) domain"/>
    <property type="match status" value="1"/>
</dbReference>
<dbReference type="EMBL" id="JABFUD020000016">
    <property type="protein sequence ID" value="KAI5068521.1"/>
    <property type="molecule type" value="Genomic_DNA"/>
</dbReference>
<organism evidence="3 4">
    <name type="scientific">Adiantum capillus-veneris</name>
    <name type="common">Maidenhair fern</name>
    <dbReference type="NCBI Taxonomy" id="13818"/>
    <lineage>
        <taxon>Eukaryota</taxon>
        <taxon>Viridiplantae</taxon>
        <taxon>Streptophyta</taxon>
        <taxon>Embryophyta</taxon>
        <taxon>Tracheophyta</taxon>
        <taxon>Polypodiopsida</taxon>
        <taxon>Polypodiidae</taxon>
        <taxon>Polypodiales</taxon>
        <taxon>Pteridineae</taxon>
        <taxon>Pteridaceae</taxon>
        <taxon>Vittarioideae</taxon>
        <taxon>Adiantum</taxon>
    </lineage>
</organism>
<dbReference type="GO" id="GO:0016811">
    <property type="term" value="F:hydrolase activity, acting on carbon-nitrogen (but not peptide) bonds, in linear amides"/>
    <property type="evidence" value="ECO:0007669"/>
    <property type="project" value="UniProtKB-ARBA"/>
</dbReference>
<comment type="caution">
    <text evidence="3">The sequence shown here is derived from an EMBL/GenBank/DDBJ whole genome shotgun (WGS) entry which is preliminary data.</text>
</comment>
<dbReference type="Proteomes" id="UP000886520">
    <property type="component" value="Chromosome 16"/>
</dbReference>
<dbReference type="AlphaFoldDB" id="A0A9D4UJG0"/>
<dbReference type="InterPro" id="IPR020556">
    <property type="entry name" value="Amidase_CS"/>
</dbReference>
<comment type="similarity">
    <text evidence="1">Belongs to the amidase family.</text>
</comment>
<dbReference type="PANTHER" id="PTHR11895">
    <property type="entry name" value="TRANSAMIDASE"/>
    <property type="match status" value="1"/>
</dbReference>
<accession>A0A9D4UJG0</accession>
<dbReference type="Pfam" id="PF01425">
    <property type="entry name" value="Amidase"/>
    <property type="match status" value="1"/>
</dbReference>
<evidence type="ECO:0000313" key="3">
    <source>
        <dbReference type="EMBL" id="KAI5068521.1"/>
    </source>
</evidence>
<evidence type="ECO:0000256" key="1">
    <source>
        <dbReference type="ARBA" id="ARBA00009199"/>
    </source>
</evidence>
<protein>
    <recommendedName>
        <fullName evidence="2">Amidase domain-containing protein</fullName>
    </recommendedName>
</protein>
<dbReference type="OrthoDB" id="421993at2759"/>
<sequence length="611" mass="67010">MPLPTMSQEEMHYKPAELVSTDADSDASADYIYVDVKAPILAGLALKCFAWTLESRLVGRWVLQYLKNENLITKIFLKSRFHEPPMYTPNYVIKDREEPSMIQIDPTLSACERSSVAADCLASSDSSAMSFRRWTIRDYSKAYKSGTLTPTMVAERFLQAVKESLQPAPGMGFFINYSEEEILKQAELSTSRYNKGTQLSILDGVPIAVKDEIDCLPYPTTGGSKWLPKARKVTEDAAAVQRLRECGALLVGKTNMHELGMGTTGINPHYGASRNPYDSSRISGGSSGGSAAVVSAGLCPAALGVDGGGSVRMPSALCGIVGFKATFGRISSSGVLPLNWTLGMVGVHAATVEDALIMYAVMNGHLPSYRTISIPPPTNLPLLKEFGETQGGSPISGIRFAKYTKWFEDCDETVHETCYKALNAMQQRYGCKVVEVTLPEIEEMRLGHYITIGSECWTSLGLDYNKWGRQVSAFDTRVSFAVYSCFTNREFLAAQRLRHRQMHFHMEIFKKADILVTPTSGCTAQPIPEAALKVGELNYVVGAKMMHYQIAANFLGLPAITIPVGYDADGLPIGLQLLGPPWSEATLLRVAYAIESLCVTKRPEIFYDLLA</sequence>
<evidence type="ECO:0000313" key="4">
    <source>
        <dbReference type="Proteomes" id="UP000886520"/>
    </source>
</evidence>
<gene>
    <name evidence="3" type="ORF">GOP47_0016866</name>
</gene>
<feature type="domain" description="Amidase" evidence="2">
    <location>
        <begin position="177"/>
        <end position="588"/>
    </location>
</feature>
<keyword evidence="4" id="KW-1185">Reference proteome</keyword>
<name>A0A9D4UJG0_ADICA</name>
<proteinExistence type="inferred from homology"/>
<dbReference type="InterPro" id="IPR000120">
    <property type="entry name" value="Amidase"/>
</dbReference>
<dbReference type="PANTHER" id="PTHR11895:SF67">
    <property type="entry name" value="AMIDASE DOMAIN-CONTAINING PROTEIN"/>
    <property type="match status" value="1"/>
</dbReference>
<dbReference type="SUPFAM" id="SSF75304">
    <property type="entry name" value="Amidase signature (AS) enzymes"/>
    <property type="match status" value="1"/>
</dbReference>
<evidence type="ECO:0000259" key="2">
    <source>
        <dbReference type="Pfam" id="PF01425"/>
    </source>
</evidence>
<dbReference type="InterPro" id="IPR036928">
    <property type="entry name" value="AS_sf"/>
</dbReference>
<dbReference type="InterPro" id="IPR023631">
    <property type="entry name" value="Amidase_dom"/>
</dbReference>
<dbReference type="PROSITE" id="PS00571">
    <property type="entry name" value="AMIDASES"/>
    <property type="match status" value="1"/>
</dbReference>